<accession>A0A5J5EZ61</accession>
<evidence type="ECO:0000313" key="3">
    <source>
        <dbReference type="Proteomes" id="UP000326924"/>
    </source>
</evidence>
<organism evidence="2 3">
    <name type="scientific">Sphaerosporella brunnea</name>
    <dbReference type="NCBI Taxonomy" id="1250544"/>
    <lineage>
        <taxon>Eukaryota</taxon>
        <taxon>Fungi</taxon>
        <taxon>Dikarya</taxon>
        <taxon>Ascomycota</taxon>
        <taxon>Pezizomycotina</taxon>
        <taxon>Pezizomycetes</taxon>
        <taxon>Pezizales</taxon>
        <taxon>Pyronemataceae</taxon>
        <taxon>Sphaerosporella</taxon>
    </lineage>
</organism>
<feature type="region of interest" description="Disordered" evidence="1">
    <location>
        <begin position="170"/>
        <end position="190"/>
    </location>
</feature>
<dbReference type="AlphaFoldDB" id="A0A5J5EZ61"/>
<name>A0A5J5EZ61_9PEZI</name>
<protein>
    <submittedName>
        <fullName evidence="2">Uncharacterized protein</fullName>
    </submittedName>
</protein>
<dbReference type="InParanoid" id="A0A5J5EZ61"/>
<reference evidence="2 3" key="1">
    <citation type="submission" date="2019-09" db="EMBL/GenBank/DDBJ databases">
        <title>Draft genome of the ectomycorrhizal ascomycete Sphaerosporella brunnea.</title>
        <authorList>
            <consortium name="DOE Joint Genome Institute"/>
            <person name="Benucci G.M."/>
            <person name="Marozzi G."/>
            <person name="Antonielli L."/>
            <person name="Sanchez S."/>
            <person name="Marco P."/>
            <person name="Wang X."/>
            <person name="Falini L.B."/>
            <person name="Barry K."/>
            <person name="Haridas S."/>
            <person name="Lipzen A."/>
            <person name="Labutti K."/>
            <person name="Grigoriev I.V."/>
            <person name="Murat C."/>
            <person name="Martin F."/>
            <person name="Albertini E."/>
            <person name="Donnini D."/>
            <person name="Bonito G."/>
        </authorList>
    </citation>
    <scope>NUCLEOTIDE SEQUENCE [LARGE SCALE GENOMIC DNA]</scope>
    <source>
        <strain evidence="2 3">Sb_GMNB300</strain>
    </source>
</reference>
<sequence>MGLPCTRNRCRLLAHPEIKRLIRVAAVSATAGRICARRIRELTMSGGNRKERRLASNVPSSGVSGLFTTPTHITLSSLPTTHGVANPNCPPTTIHPAPHSLADFNLSHTFIDPTPSMMTLAKHYAEYEVPAPRTTDAKTHMVIANFICNKGCYKAYQRRDCREVVGGIHPGIQPHQDFRQRDQEGHQKRNEDQLQALPGQINDVLDEKLFPRLSKQDVDVVIKTNHYYAFGTSMVSLEMSCVWKHGILDVPPSPLNLAALLDVPLAQQQQQDQNWAAQQQWQRPEGSPEESRGPAAGAAWPD</sequence>
<dbReference type="EMBL" id="VXIS01000067">
    <property type="protein sequence ID" value="KAA8908512.1"/>
    <property type="molecule type" value="Genomic_DNA"/>
</dbReference>
<gene>
    <name evidence="2" type="ORF">FN846DRAFT_906115</name>
</gene>
<evidence type="ECO:0000256" key="1">
    <source>
        <dbReference type="SAM" id="MobiDB-lite"/>
    </source>
</evidence>
<feature type="region of interest" description="Disordered" evidence="1">
    <location>
        <begin position="268"/>
        <end position="302"/>
    </location>
</feature>
<proteinExistence type="predicted"/>
<evidence type="ECO:0000313" key="2">
    <source>
        <dbReference type="EMBL" id="KAA8908512.1"/>
    </source>
</evidence>
<feature type="compositionally biased region" description="Basic and acidic residues" evidence="1">
    <location>
        <begin position="176"/>
        <end position="190"/>
    </location>
</feature>
<dbReference type="Proteomes" id="UP000326924">
    <property type="component" value="Unassembled WGS sequence"/>
</dbReference>
<feature type="compositionally biased region" description="Low complexity" evidence="1">
    <location>
        <begin position="268"/>
        <end position="282"/>
    </location>
</feature>
<comment type="caution">
    <text evidence="2">The sequence shown here is derived from an EMBL/GenBank/DDBJ whole genome shotgun (WGS) entry which is preliminary data.</text>
</comment>
<keyword evidence="3" id="KW-1185">Reference proteome</keyword>